<dbReference type="EMBL" id="NEVH01015817">
    <property type="protein sequence ID" value="PNF26698.1"/>
    <property type="molecule type" value="Genomic_DNA"/>
</dbReference>
<gene>
    <name evidence="4" type="ORF">B7P43_G03392</name>
</gene>
<feature type="compositionally biased region" description="Basic and acidic residues" evidence="2">
    <location>
        <begin position="237"/>
        <end position="253"/>
    </location>
</feature>
<dbReference type="PANTHER" id="PTHR23167">
    <property type="entry name" value="CALPONIN HOMOLOGY DOMAIN-CONTAINING PROTEIN DDB_G0272472-RELATED"/>
    <property type="match status" value="1"/>
</dbReference>
<feature type="coiled-coil region" evidence="1">
    <location>
        <begin position="43"/>
        <end position="70"/>
    </location>
</feature>
<dbReference type="PANTHER" id="PTHR23167:SF84">
    <property type="entry name" value="ALPHA ACTININ 3-RELATED"/>
    <property type="match status" value="1"/>
</dbReference>
<dbReference type="InterPro" id="IPR050540">
    <property type="entry name" value="F-actin_Monoox_Mical"/>
</dbReference>
<dbReference type="AlphaFoldDB" id="A0A2J7QDP1"/>
<feature type="domain" description="BMERB" evidence="3">
    <location>
        <begin position="30"/>
        <end position="191"/>
    </location>
</feature>
<evidence type="ECO:0000313" key="4">
    <source>
        <dbReference type="EMBL" id="PNF26698.1"/>
    </source>
</evidence>
<organism evidence="4 5">
    <name type="scientific">Cryptotermes secundus</name>
    <dbReference type="NCBI Taxonomy" id="105785"/>
    <lineage>
        <taxon>Eukaryota</taxon>
        <taxon>Metazoa</taxon>
        <taxon>Ecdysozoa</taxon>
        <taxon>Arthropoda</taxon>
        <taxon>Hexapoda</taxon>
        <taxon>Insecta</taxon>
        <taxon>Pterygota</taxon>
        <taxon>Neoptera</taxon>
        <taxon>Polyneoptera</taxon>
        <taxon>Dictyoptera</taxon>
        <taxon>Blattodea</taxon>
        <taxon>Blattoidea</taxon>
        <taxon>Termitoidae</taxon>
        <taxon>Kalotermitidae</taxon>
        <taxon>Cryptotermitinae</taxon>
        <taxon>Cryptotermes</taxon>
    </lineage>
</organism>
<evidence type="ECO:0000256" key="1">
    <source>
        <dbReference type="SAM" id="Coils"/>
    </source>
</evidence>
<name>A0A2J7QDP1_9NEOP</name>
<proteinExistence type="predicted"/>
<feature type="compositionally biased region" description="Basic residues" evidence="2">
    <location>
        <begin position="216"/>
        <end position="233"/>
    </location>
</feature>
<dbReference type="Pfam" id="PF12130">
    <property type="entry name" value="bMERB_dom"/>
    <property type="match status" value="1"/>
</dbReference>
<protein>
    <recommendedName>
        <fullName evidence="3">BMERB domain-containing protein</fullName>
    </recommendedName>
</protein>
<accession>A0A2J7QDP1</accession>
<feature type="compositionally biased region" description="Basic residues" evidence="2">
    <location>
        <begin position="254"/>
        <end position="264"/>
    </location>
</feature>
<sequence>MSPSEQQLVFGPNKSTYGQWKRKKGPAPPRPVPQRRQIKAIPMKEVKRELEDIEVQQQELERQGVTLEKTIRDKFDQAPNSNDDSSMTPDVEDLVLQLFELVNEKNELFRRQAELMYLRRQQRLEEEHADLEYQIRCLMDVPEHTKTDSDKTREEELIQRLVEVVERRNEIVECLEMDRIREAEEDRSIHSRLGMFSKGKISCQEEVTYSDSYYGKMKKKKKDKEKHTKKKTLKSGLDVDKDIDEREEAVPKHAKEKKSKRKWF</sequence>
<keyword evidence="5" id="KW-1185">Reference proteome</keyword>
<keyword evidence="1" id="KW-0175">Coiled coil</keyword>
<dbReference type="InterPro" id="IPR022735">
    <property type="entry name" value="bMERB_dom"/>
</dbReference>
<reference evidence="4 5" key="1">
    <citation type="submission" date="2017-12" db="EMBL/GenBank/DDBJ databases">
        <title>Hemimetabolous genomes reveal molecular basis of termite eusociality.</title>
        <authorList>
            <person name="Harrison M.C."/>
            <person name="Jongepier E."/>
            <person name="Robertson H.M."/>
            <person name="Arning N."/>
            <person name="Bitard-Feildel T."/>
            <person name="Chao H."/>
            <person name="Childers C.P."/>
            <person name="Dinh H."/>
            <person name="Doddapaneni H."/>
            <person name="Dugan S."/>
            <person name="Gowin J."/>
            <person name="Greiner C."/>
            <person name="Han Y."/>
            <person name="Hu H."/>
            <person name="Hughes D.S.T."/>
            <person name="Huylmans A.-K."/>
            <person name="Kemena C."/>
            <person name="Kremer L.P.M."/>
            <person name="Lee S.L."/>
            <person name="Lopez-Ezquerra A."/>
            <person name="Mallet L."/>
            <person name="Monroy-Kuhn J.M."/>
            <person name="Moser A."/>
            <person name="Murali S.C."/>
            <person name="Muzny D.M."/>
            <person name="Otani S."/>
            <person name="Piulachs M.-D."/>
            <person name="Poelchau M."/>
            <person name="Qu J."/>
            <person name="Schaub F."/>
            <person name="Wada-Katsumata A."/>
            <person name="Worley K.C."/>
            <person name="Xie Q."/>
            <person name="Ylla G."/>
            <person name="Poulsen M."/>
            <person name="Gibbs R.A."/>
            <person name="Schal C."/>
            <person name="Richards S."/>
            <person name="Belles X."/>
            <person name="Korb J."/>
            <person name="Bornberg-Bauer E."/>
        </authorList>
    </citation>
    <scope>NUCLEOTIDE SEQUENCE [LARGE SCALE GENOMIC DNA]</scope>
    <source>
        <tissue evidence="4">Whole body</tissue>
    </source>
</reference>
<evidence type="ECO:0000259" key="3">
    <source>
        <dbReference type="PROSITE" id="PS51848"/>
    </source>
</evidence>
<feature type="compositionally biased region" description="Polar residues" evidence="2">
    <location>
        <begin position="1"/>
        <end position="18"/>
    </location>
</feature>
<dbReference type="SMART" id="SM01203">
    <property type="entry name" value="DUF3585"/>
    <property type="match status" value="1"/>
</dbReference>
<dbReference type="Proteomes" id="UP000235965">
    <property type="component" value="Unassembled WGS sequence"/>
</dbReference>
<feature type="region of interest" description="Disordered" evidence="2">
    <location>
        <begin position="1"/>
        <end position="37"/>
    </location>
</feature>
<dbReference type="PROSITE" id="PS51848">
    <property type="entry name" value="BMERB"/>
    <property type="match status" value="1"/>
</dbReference>
<evidence type="ECO:0000256" key="2">
    <source>
        <dbReference type="SAM" id="MobiDB-lite"/>
    </source>
</evidence>
<dbReference type="OrthoDB" id="10017054at2759"/>
<feature type="region of interest" description="Disordered" evidence="2">
    <location>
        <begin position="214"/>
        <end position="264"/>
    </location>
</feature>
<evidence type="ECO:0000313" key="5">
    <source>
        <dbReference type="Proteomes" id="UP000235965"/>
    </source>
</evidence>
<comment type="caution">
    <text evidence="4">The sequence shown here is derived from an EMBL/GenBank/DDBJ whole genome shotgun (WGS) entry which is preliminary data.</text>
</comment>